<protein>
    <submittedName>
        <fullName evidence="2">Uncharacterized protein</fullName>
    </submittedName>
</protein>
<sequence length="55" mass="6395">IRDIRKEQNGLKGGQLTQSRDIEKLKVEFNSRAPRREFDDMDDDEIDLSAGPDEF</sequence>
<accession>A0A0F8YK69</accession>
<feature type="compositionally biased region" description="Acidic residues" evidence="1">
    <location>
        <begin position="39"/>
        <end position="55"/>
    </location>
</feature>
<evidence type="ECO:0000256" key="1">
    <source>
        <dbReference type="SAM" id="MobiDB-lite"/>
    </source>
</evidence>
<gene>
    <name evidence="2" type="ORF">LCGC14_3083520</name>
</gene>
<name>A0A0F8YK69_9ZZZZ</name>
<comment type="caution">
    <text evidence="2">The sequence shown here is derived from an EMBL/GenBank/DDBJ whole genome shotgun (WGS) entry which is preliminary data.</text>
</comment>
<evidence type="ECO:0000313" key="2">
    <source>
        <dbReference type="EMBL" id="KKK54554.1"/>
    </source>
</evidence>
<feature type="region of interest" description="Disordered" evidence="1">
    <location>
        <begin position="33"/>
        <end position="55"/>
    </location>
</feature>
<dbReference type="EMBL" id="LAZR01065937">
    <property type="protein sequence ID" value="KKK54554.1"/>
    <property type="molecule type" value="Genomic_DNA"/>
</dbReference>
<dbReference type="AlphaFoldDB" id="A0A0F8YK69"/>
<feature type="non-terminal residue" evidence="2">
    <location>
        <position position="1"/>
    </location>
</feature>
<organism evidence="2">
    <name type="scientific">marine sediment metagenome</name>
    <dbReference type="NCBI Taxonomy" id="412755"/>
    <lineage>
        <taxon>unclassified sequences</taxon>
        <taxon>metagenomes</taxon>
        <taxon>ecological metagenomes</taxon>
    </lineage>
</organism>
<proteinExistence type="predicted"/>
<reference evidence="2" key="1">
    <citation type="journal article" date="2015" name="Nature">
        <title>Complex archaea that bridge the gap between prokaryotes and eukaryotes.</title>
        <authorList>
            <person name="Spang A."/>
            <person name="Saw J.H."/>
            <person name="Jorgensen S.L."/>
            <person name="Zaremba-Niedzwiedzka K."/>
            <person name="Martijn J."/>
            <person name="Lind A.E."/>
            <person name="van Eijk R."/>
            <person name="Schleper C."/>
            <person name="Guy L."/>
            <person name="Ettema T.J."/>
        </authorList>
    </citation>
    <scope>NUCLEOTIDE SEQUENCE</scope>
</reference>